<evidence type="ECO:0000256" key="2">
    <source>
        <dbReference type="SAM" id="SignalP"/>
    </source>
</evidence>
<dbReference type="InterPro" id="IPR024520">
    <property type="entry name" value="DUF3558"/>
</dbReference>
<feature type="chain" id="PRO_5039231378" description="DUF3558 domain-containing protein" evidence="2">
    <location>
        <begin position="25"/>
        <end position="200"/>
    </location>
</feature>
<evidence type="ECO:0000313" key="4">
    <source>
        <dbReference type="Proteomes" id="UP000184501"/>
    </source>
</evidence>
<evidence type="ECO:0000256" key="1">
    <source>
        <dbReference type="SAM" id="MobiDB-lite"/>
    </source>
</evidence>
<organism evidence="3 4">
    <name type="scientific">Streptoalloteichus hindustanus</name>
    <dbReference type="NCBI Taxonomy" id="2017"/>
    <lineage>
        <taxon>Bacteria</taxon>
        <taxon>Bacillati</taxon>
        <taxon>Actinomycetota</taxon>
        <taxon>Actinomycetes</taxon>
        <taxon>Pseudonocardiales</taxon>
        <taxon>Pseudonocardiaceae</taxon>
        <taxon>Streptoalloteichus</taxon>
    </lineage>
</organism>
<feature type="signal peptide" evidence="2">
    <location>
        <begin position="1"/>
        <end position="24"/>
    </location>
</feature>
<feature type="compositionally biased region" description="Low complexity" evidence="1">
    <location>
        <begin position="33"/>
        <end position="51"/>
    </location>
</feature>
<proteinExistence type="predicted"/>
<sequence length="200" mass="20437">MRQRTRISVAVAGVALLAALTGCGGGQEGQARPADGTTSATSAPGTSTPSGERLAPPVGDPRDASGVAPCDLLKPDAATRLGFTPPGQPLSDPSFKPCRWRGPNGAGVSVFADTGRQGLSEVYKQKSRFRDFRPVTLAGGHPAVFANDVESDVECAVYAGVADTQAVVVSNLRPTSDRANPCEKARLVAEAVIAGLPAGK</sequence>
<dbReference type="EMBL" id="FQVN01000001">
    <property type="protein sequence ID" value="SHE72781.1"/>
    <property type="molecule type" value="Genomic_DNA"/>
</dbReference>
<dbReference type="PROSITE" id="PS51257">
    <property type="entry name" value="PROKAR_LIPOPROTEIN"/>
    <property type="match status" value="1"/>
</dbReference>
<dbReference type="Pfam" id="PF12079">
    <property type="entry name" value="DUF3558"/>
    <property type="match status" value="1"/>
</dbReference>
<accession>A0A1M4VUL8</accession>
<gene>
    <name evidence="3" type="ORF">SAMN05444320_101900</name>
</gene>
<keyword evidence="2" id="KW-0732">Signal</keyword>
<dbReference type="AlphaFoldDB" id="A0A1M4VUL8"/>
<dbReference type="RefSeq" id="WP_073479963.1">
    <property type="nucleotide sequence ID" value="NZ_FQVN01000001.1"/>
</dbReference>
<feature type="region of interest" description="Disordered" evidence="1">
    <location>
        <begin position="24"/>
        <end position="70"/>
    </location>
</feature>
<name>A0A1M4VUL8_STRHI</name>
<dbReference type="OrthoDB" id="3697076at2"/>
<evidence type="ECO:0000313" key="3">
    <source>
        <dbReference type="EMBL" id="SHE72781.1"/>
    </source>
</evidence>
<dbReference type="Proteomes" id="UP000184501">
    <property type="component" value="Unassembled WGS sequence"/>
</dbReference>
<keyword evidence="4" id="KW-1185">Reference proteome</keyword>
<dbReference type="STRING" id="2017.SAMN05444320_101900"/>
<reference evidence="3 4" key="1">
    <citation type="submission" date="2016-11" db="EMBL/GenBank/DDBJ databases">
        <authorList>
            <person name="Jaros S."/>
            <person name="Januszkiewicz K."/>
            <person name="Wedrychowicz H."/>
        </authorList>
    </citation>
    <scope>NUCLEOTIDE SEQUENCE [LARGE SCALE GENOMIC DNA]</scope>
    <source>
        <strain evidence="3 4">DSM 44523</strain>
    </source>
</reference>
<evidence type="ECO:0008006" key="5">
    <source>
        <dbReference type="Google" id="ProtNLM"/>
    </source>
</evidence>
<protein>
    <recommendedName>
        <fullName evidence="5">DUF3558 domain-containing protein</fullName>
    </recommendedName>
</protein>